<accession>A0A0F8XBV1</accession>
<comment type="caution">
    <text evidence="1">The sequence shown here is derived from an EMBL/GenBank/DDBJ whole genome shotgun (WGS) entry which is preliminary data.</text>
</comment>
<reference evidence="1" key="1">
    <citation type="journal article" date="2015" name="Nature">
        <title>Complex archaea that bridge the gap between prokaryotes and eukaryotes.</title>
        <authorList>
            <person name="Spang A."/>
            <person name="Saw J.H."/>
            <person name="Jorgensen S.L."/>
            <person name="Zaremba-Niedzwiedzka K."/>
            <person name="Martijn J."/>
            <person name="Lind A.E."/>
            <person name="van Eijk R."/>
            <person name="Schleper C."/>
            <person name="Guy L."/>
            <person name="Ettema T.J."/>
        </authorList>
    </citation>
    <scope>NUCLEOTIDE SEQUENCE</scope>
</reference>
<organism evidence="1">
    <name type="scientific">marine sediment metagenome</name>
    <dbReference type="NCBI Taxonomy" id="412755"/>
    <lineage>
        <taxon>unclassified sequences</taxon>
        <taxon>metagenomes</taxon>
        <taxon>ecological metagenomes</taxon>
    </lineage>
</organism>
<sequence length="105" mass="11145">TNGKLYDRKAGSGNTQINTTTDWIRPVDFSPGAYEVKATRTGSNSLNGGSDTLGVWHVLSSTGDLEWWLSTTTGAKSCTLTIDVRHTDGSILDTGVYSLSCDATA</sequence>
<dbReference type="AlphaFoldDB" id="A0A0F8XBV1"/>
<proteinExistence type="predicted"/>
<feature type="non-terminal residue" evidence="1">
    <location>
        <position position="1"/>
    </location>
</feature>
<evidence type="ECO:0000313" key="1">
    <source>
        <dbReference type="EMBL" id="KKK58405.1"/>
    </source>
</evidence>
<dbReference type="EMBL" id="LAZR01064000">
    <property type="protein sequence ID" value="KKK58405.1"/>
    <property type="molecule type" value="Genomic_DNA"/>
</dbReference>
<protein>
    <submittedName>
        <fullName evidence="1">Uncharacterized protein</fullName>
    </submittedName>
</protein>
<name>A0A0F8XBV1_9ZZZZ</name>
<gene>
    <name evidence="1" type="ORF">LCGC14_3044790</name>
</gene>